<dbReference type="EMBL" id="NHOA01000030">
    <property type="protein sequence ID" value="PHQ39822.1"/>
    <property type="molecule type" value="Genomic_DNA"/>
</dbReference>
<keyword evidence="1" id="KW-1133">Transmembrane helix</keyword>
<keyword evidence="1" id="KW-0472">Membrane</keyword>
<dbReference type="AlphaFoldDB" id="A0A2G1WLG0"/>
<dbReference type="Proteomes" id="UP000222824">
    <property type="component" value="Unassembled WGS sequence"/>
</dbReference>
<feature type="transmembrane region" description="Helical" evidence="1">
    <location>
        <begin position="263"/>
        <end position="285"/>
    </location>
</feature>
<keyword evidence="1" id="KW-0812">Transmembrane</keyword>
<sequence length="338" mass="34853">MTGRAERLLLASLLCVGLLSLVAVNGAAAAGTGDYCEGVGENRSAIVGGAGDTVYTDEVTLHPGSTLTVGYCSFGEPADRDWLSDGTGYEVGERDGHTYTVTITGETETVDFADHFADGDQPTFEDRLVVTVAESSGTGPTAVDGVDDSQYRSAVDETENATTALNETTSGLEADEVSLDDANETVYSLREEYKTMTETRTDLLGRLRSAGENGTAAGTVAAAAAADEEYERTDSNVTAAATAYTEAVEATADGPRSTVRLSVLGSLGAGVALGLVAGAAVPLIAARRVKEKMKLSRDVSYDRKTALLPILIGIVAAVGGAAILAVMIGIDPLLRVIA</sequence>
<name>A0A2G1WLG0_9EURY</name>
<organism evidence="2 3">
    <name type="scientific">Halorubrum persicum</name>
    <dbReference type="NCBI Taxonomy" id="1383844"/>
    <lineage>
        <taxon>Archaea</taxon>
        <taxon>Methanobacteriati</taxon>
        <taxon>Methanobacteriota</taxon>
        <taxon>Stenosarchaea group</taxon>
        <taxon>Halobacteria</taxon>
        <taxon>Halobacteriales</taxon>
        <taxon>Haloferacaceae</taxon>
        <taxon>Halorubrum</taxon>
    </lineage>
</organism>
<dbReference type="RefSeq" id="WP_180271723.1">
    <property type="nucleotide sequence ID" value="NZ_NHOA01000030.1"/>
</dbReference>
<protein>
    <submittedName>
        <fullName evidence="2">Uncharacterized protein</fullName>
    </submittedName>
</protein>
<dbReference type="OrthoDB" id="331633at2157"/>
<accession>A0A2G1WLG0</accession>
<evidence type="ECO:0000256" key="1">
    <source>
        <dbReference type="SAM" id="Phobius"/>
    </source>
</evidence>
<feature type="transmembrane region" description="Helical" evidence="1">
    <location>
        <begin position="306"/>
        <end position="330"/>
    </location>
</feature>
<comment type="caution">
    <text evidence="2">The sequence shown here is derived from an EMBL/GenBank/DDBJ whole genome shotgun (WGS) entry which is preliminary data.</text>
</comment>
<evidence type="ECO:0000313" key="3">
    <source>
        <dbReference type="Proteomes" id="UP000222824"/>
    </source>
</evidence>
<proteinExistence type="predicted"/>
<gene>
    <name evidence="2" type="ORF">DJ69_04670</name>
</gene>
<evidence type="ECO:0000313" key="2">
    <source>
        <dbReference type="EMBL" id="PHQ39822.1"/>
    </source>
</evidence>
<keyword evidence="3" id="KW-1185">Reference proteome</keyword>
<reference evidence="2 3" key="1">
    <citation type="journal article" date="2014" name="Front. Microbiol.">
        <title>Population and genomic analysis of the genus Halorubrum.</title>
        <authorList>
            <person name="Fullmer M.S."/>
            <person name="Soucy S.M."/>
            <person name="Swithers K.S."/>
            <person name="Makkay A.M."/>
            <person name="Wheeler R."/>
            <person name="Ventosa A."/>
            <person name="Gogarten J.P."/>
            <person name="Papke R.T."/>
        </authorList>
    </citation>
    <scope>NUCLEOTIDE SEQUENCE [LARGE SCALE GENOMIC DNA]</scope>
    <source>
        <strain evidence="2 3">C49</strain>
    </source>
</reference>